<dbReference type="PANTHER" id="PTHR12049">
    <property type="entry name" value="PROTEIN ARGININE METHYLTRANSFERASE NDUFAF7, MITOCHONDRIAL"/>
    <property type="match status" value="1"/>
</dbReference>
<dbReference type="InterPro" id="IPR029063">
    <property type="entry name" value="SAM-dependent_MTases_sf"/>
</dbReference>
<dbReference type="OrthoDB" id="9794208at2"/>
<keyword evidence="4" id="KW-1185">Reference proteome</keyword>
<dbReference type="PANTHER" id="PTHR12049:SF7">
    <property type="entry name" value="PROTEIN ARGININE METHYLTRANSFERASE NDUFAF7, MITOCHONDRIAL"/>
    <property type="match status" value="1"/>
</dbReference>
<dbReference type="InterPro" id="IPR003788">
    <property type="entry name" value="NDUFAF7"/>
</dbReference>
<dbReference type="Gene3D" id="3.40.50.12710">
    <property type="match status" value="1"/>
</dbReference>
<reference evidence="4" key="1">
    <citation type="submission" date="2016-10" db="EMBL/GenBank/DDBJ databases">
        <authorList>
            <person name="Varghese N."/>
            <person name="Submissions S."/>
        </authorList>
    </citation>
    <scope>NUCLEOTIDE SEQUENCE [LARGE SCALE GENOMIC DNA]</scope>
    <source>
        <strain evidence="4">DSM 21857</strain>
    </source>
</reference>
<sequence length="362" mass="38971">MSDLKERLKRLIASDGAISVADYMAICLFDPESGYYTTSEPFGVSGDFVTAPEISQMFGELIAVWALSAWHQSGKPVPSMLAEIGPGNGTLMADILRTLNQLDPTFVILSRIGMIEASPRLAEKQRQKLGTGKAKPTWFPDVSKLPKVPLILIGNEIFDALPFRQFVKTDSGWRERMVSLDDKGELCFSVGLGGLDENILPASAKTAEESAIFEVAPSREALMDLVAAHIAKHGGAALFADYGHLQSGVGDTFQAMRAHAYDDLFANPGMADLTSHVDFEALAGVARRHGLDVTLSTQAEFLVGMGLLERAGAMGAPLDQQGRQAIQRDVDRLAGADQMGNLFKVMMIAPKGVSLPPFGTMD</sequence>
<dbReference type="InterPro" id="IPR038375">
    <property type="entry name" value="NDUFAF7_sf"/>
</dbReference>
<proteinExistence type="predicted"/>
<keyword evidence="1 3" id="KW-0489">Methyltransferase</keyword>
<dbReference type="RefSeq" id="WP_091520894.1">
    <property type="nucleotide sequence ID" value="NZ_FORF01000008.1"/>
</dbReference>
<dbReference type="STRING" id="1121003.SAMN03080618_01670"/>
<accession>A0A1I3M5Z4</accession>
<evidence type="ECO:0000256" key="2">
    <source>
        <dbReference type="ARBA" id="ARBA00022679"/>
    </source>
</evidence>
<dbReference type="Proteomes" id="UP000242763">
    <property type="component" value="Unassembled WGS sequence"/>
</dbReference>
<dbReference type="GO" id="GO:0032259">
    <property type="term" value="P:methylation"/>
    <property type="evidence" value="ECO:0007669"/>
    <property type="project" value="UniProtKB-KW"/>
</dbReference>
<dbReference type="EMBL" id="FORF01000008">
    <property type="protein sequence ID" value="SFI92145.1"/>
    <property type="molecule type" value="Genomic_DNA"/>
</dbReference>
<dbReference type="GO" id="GO:0035243">
    <property type="term" value="F:protein-arginine omega-N symmetric methyltransferase activity"/>
    <property type="evidence" value="ECO:0007669"/>
    <property type="project" value="TreeGrafter"/>
</dbReference>
<name>A0A1I3M5Z4_9HYPH</name>
<dbReference type="AlphaFoldDB" id="A0A1I3M5Z4"/>
<protein>
    <submittedName>
        <fullName evidence="3">SAM-dependent methyltransferase, MidA family</fullName>
    </submittedName>
</protein>
<keyword evidence="2 3" id="KW-0808">Transferase</keyword>
<evidence type="ECO:0000256" key="1">
    <source>
        <dbReference type="ARBA" id="ARBA00022603"/>
    </source>
</evidence>
<dbReference type="Pfam" id="PF02636">
    <property type="entry name" value="Methyltransf_28"/>
    <property type="match status" value="1"/>
</dbReference>
<gene>
    <name evidence="3" type="ORF">SAMN03080618_01670</name>
</gene>
<dbReference type="SUPFAM" id="SSF53335">
    <property type="entry name" value="S-adenosyl-L-methionine-dependent methyltransferases"/>
    <property type="match status" value="1"/>
</dbReference>
<evidence type="ECO:0000313" key="4">
    <source>
        <dbReference type="Proteomes" id="UP000242763"/>
    </source>
</evidence>
<evidence type="ECO:0000313" key="3">
    <source>
        <dbReference type="EMBL" id="SFI92145.1"/>
    </source>
</evidence>
<organism evidence="3 4">
    <name type="scientific">Aquamicrobium aerolatum DSM 21857</name>
    <dbReference type="NCBI Taxonomy" id="1121003"/>
    <lineage>
        <taxon>Bacteria</taxon>
        <taxon>Pseudomonadati</taxon>
        <taxon>Pseudomonadota</taxon>
        <taxon>Alphaproteobacteria</taxon>
        <taxon>Hyphomicrobiales</taxon>
        <taxon>Phyllobacteriaceae</taxon>
        <taxon>Aerobium</taxon>
    </lineage>
</organism>